<evidence type="ECO:0000313" key="1">
    <source>
        <dbReference type="EMBL" id="BAR58106.1"/>
    </source>
</evidence>
<organism evidence="1 2">
    <name type="scientific">Bradyrhizobium diazoefficiens</name>
    <dbReference type="NCBI Taxonomy" id="1355477"/>
    <lineage>
        <taxon>Bacteria</taxon>
        <taxon>Pseudomonadati</taxon>
        <taxon>Pseudomonadota</taxon>
        <taxon>Alphaproteobacteria</taxon>
        <taxon>Hyphomicrobiales</taxon>
        <taxon>Nitrobacteraceae</taxon>
        <taxon>Bradyrhizobium</taxon>
    </lineage>
</organism>
<proteinExistence type="predicted"/>
<dbReference type="AlphaFoldDB" id="A0A0E4FUB4"/>
<protein>
    <submittedName>
        <fullName evidence="1">Uncharacterized protein</fullName>
    </submittedName>
</protein>
<name>A0A0E4FUB4_9BRAD</name>
<sequence>MGLIGAAVGLILRRGGAATAAQAPVGRFRPKSSRRRIAVAKFSG</sequence>
<dbReference type="EMBL" id="AP014685">
    <property type="protein sequence ID" value="BAR58106.1"/>
    <property type="molecule type" value="Genomic_DNA"/>
</dbReference>
<gene>
    <name evidence="1" type="ORF">NK6_4947</name>
</gene>
<dbReference type="Proteomes" id="UP000063308">
    <property type="component" value="Chromosome"/>
</dbReference>
<reference evidence="1 2" key="1">
    <citation type="submission" date="2014-11" db="EMBL/GenBank/DDBJ databases">
        <title>Symbiosis island explosion on the genome of extra-slow-growing strains of soybean bradyrhizobia with massive insertion sequences.</title>
        <authorList>
            <person name="Iida T."/>
            <person name="Minamisawa K."/>
        </authorList>
    </citation>
    <scope>NUCLEOTIDE SEQUENCE [LARGE SCALE GENOMIC DNA]</scope>
    <source>
        <strain evidence="1 2">NK6</strain>
    </source>
</reference>
<accession>A0A0E4FUB4</accession>
<evidence type="ECO:0000313" key="2">
    <source>
        <dbReference type="Proteomes" id="UP000063308"/>
    </source>
</evidence>